<dbReference type="AlphaFoldDB" id="A0AAD8YM82"/>
<evidence type="ECO:0000256" key="1">
    <source>
        <dbReference type="SAM" id="MobiDB-lite"/>
    </source>
</evidence>
<protein>
    <submittedName>
        <fullName evidence="2">Uncharacterized protein</fullName>
    </submittedName>
</protein>
<feature type="compositionally biased region" description="Basic and acidic residues" evidence="1">
    <location>
        <begin position="301"/>
        <end position="310"/>
    </location>
</feature>
<dbReference type="Proteomes" id="UP001224775">
    <property type="component" value="Unassembled WGS sequence"/>
</dbReference>
<proteinExistence type="predicted"/>
<keyword evidence="3" id="KW-1185">Reference proteome</keyword>
<feature type="compositionally biased region" description="Low complexity" evidence="1">
    <location>
        <begin position="125"/>
        <end position="136"/>
    </location>
</feature>
<reference evidence="2" key="1">
    <citation type="submission" date="2023-06" db="EMBL/GenBank/DDBJ databases">
        <title>Survivors Of The Sea: Transcriptome response of Skeletonema marinoi to long-term dormancy.</title>
        <authorList>
            <person name="Pinder M.I.M."/>
            <person name="Kourtchenko O."/>
            <person name="Robertson E.K."/>
            <person name="Larsson T."/>
            <person name="Maumus F."/>
            <person name="Osuna-Cruz C.M."/>
            <person name="Vancaester E."/>
            <person name="Stenow R."/>
            <person name="Vandepoele K."/>
            <person name="Ploug H."/>
            <person name="Bruchert V."/>
            <person name="Godhe A."/>
            <person name="Topel M."/>
        </authorList>
    </citation>
    <scope>NUCLEOTIDE SEQUENCE</scope>
    <source>
        <strain evidence="2">R05AC</strain>
    </source>
</reference>
<organism evidence="2 3">
    <name type="scientific">Skeletonema marinoi</name>
    <dbReference type="NCBI Taxonomy" id="267567"/>
    <lineage>
        <taxon>Eukaryota</taxon>
        <taxon>Sar</taxon>
        <taxon>Stramenopiles</taxon>
        <taxon>Ochrophyta</taxon>
        <taxon>Bacillariophyta</taxon>
        <taxon>Coscinodiscophyceae</taxon>
        <taxon>Thalassiosirophycidae</taxon>
        <taxon>Thalassiosirales</taxon>
        <taxon>Skeletonemataceae</taxon>
        <taxon>Skeletonema</taxon>
        <taxon>Skeletonema marinoi-dohrnii complex</taxon>
    </lineage>
</organism>
<feature type="region of interest" description="Disordered" evidence="1">
    <location>
        <begin position="299"/>
        <end position="334"/>
    </location>
</feature>
<name>A0AAD8YM82_9STRA</name>
<feature type="region of interest" description="Disordered" evidence="1">
    <location>
        <begin position="1"/>
        <end position="148"/>
    </location>
</feature>
<dbReference type="EMBL" id="JATAAI010000001">
    <property type="protein sequence ID" value="KAK1749181.1"/>
    <property type="molecule type" value="Genomic_DNA"/>
</dbReference>
<accession>A0AAD8YM82</accession>
<feature type="compositionally biased region" description="Low complexity" evidence="1">
    <location>
        <begin position="14"/>
        <end position="28"/>
    </location>
</feature>
<gene>
    <name evidence="2" type="ORF">QTG54_001120</name>
</gene>
<feature type="compositionally biased region" description="Low complexity" evidence="1">
    <location>
        <begin position="72"/>
        <end position="83"/>
    </location>
</feature>
<evidence type="ECO:0000313" key="3">
    <source>
        <dbReference type="Proteomes" id="UP001224775"/>
    </source>
</evidence>
<sequence>MEDEPPLEGETDDNNNNNKAEGANNNVNGDGGDAIMGEASSSVTNDETAVDTNNNADNKSDEGGEDNDMEDASSAPVSAVESSEGGGDDDVMDDASSVADDKDEADDTANKKSEGDKKKKKKENNNTADAAAAAEGGESKSDEPPPNYPLLVGTLSYVDKDNLRRHVIRGNWKYEQTAEAAAPQRFELLRNIPPEEDVTQLPMDGEFNGSFSLQYAFKNTKGKLKLKNRTVAESGVVMSFKEDKDNEGEFSVNGRGTNEFGVFELFGTASKAASTAGEDDGKEYKVKVRKRYISLAEPPALEEKKKEKSKDKKRKLGDAAELLDAKPQELPPPTELHPTGVICLRGKLVRHTSADLSLDNTIIHRIKGVWAMGLDVILADPDNTRGECNKFEYQHKCSGDSTVFPLSGRYTGSFYVTADANNKTKVAEKDVILKFSKNSEGYHNVEGKGSNYYGKYTITGTLDKEGVITIFRNFQAPKVKASKKSAAAAQVTVSTPEPGPLNGAASSASISSAATGPNLVSLDDVRAPLAGSGPVPVLDPPRDYAAVMRGILKIEADGSHTCTGNWAVTNDHFQSGLTSKYHFGIEGHRAADDAKDMLQRLKESGANSDDDRELKGVTGDGGATKTQTIMDKQISMKFVKNDAGSYNVYGRGVNEFGEFNLVGTLIIQGKANGLMQVIGYMSSHLNL</sequence>
<feature type="compositionally biased region" description="Basic and acidic residues" evidence="1">
    <location>
        <begin position="108"/>
        <end position="117"/>
    </location>
</feature>
<dbReference type="PANTHER" id="PTHR37384:SF1">
    <property type="entry name" value="OS01G0835600 PROTEIN"/>
    <property type="match status" value="1"/>
</dbReference>
<comment type="caution">
    <text evidence="2">The sequence shown here is derived from an EMBL/GenBank/DDBJ whole genome shotgun (WGS) entry which is preliminary data.</text>
</comment>
<feature type="compositionally biased region" description="Polar residues" evidence="1">
    <location>
        <begin position="39"/>
        <end position="57"/>
    </location>
</feature>
<dbReference type="PANTHER" id="PTHR37384">
    <property type="entry name" value="OS01G0835600 PROTEIN"/>
    <property type="match status" value="1"/>
</dbReference>
<feature type="compositionally biased region" description="Acidic residues" evidence="1">
    <location>
        <begin position="1"/>
        <end position="13"/>
    </location>
</feature>
<evidence type="ECO:0000313" key="2">
    <source>
        <dbReference type="EMBL" id="KAK1749181.1"/>
    </source>
</evidence>